<reference evidence="15 16" key="1">
    <citation type="journal article" date="2015" name="Genome Announc.">
        <title>Genome Assemblies of Three Soil-Associated Devosia species: D. insulae, D. limi, and D. soli.</title>
        <authorList>
            <person name="Hassan Y.I."/>
            <person name="Lepp D."/>
            <person name="Zhou T."/>
        </authorList>
    </citation>
    <scope>NUCLEOTIDE SEQUENCE [LARGE SCALE GENOMIC DNA]</scope>
    <source>
        <strain evidence="15 16">DS-56</strain>
    </source>
</reference>
<gene>
    <name evidence="15" type="ORF">VW23_013725</name>
</gene>
<evidence type="ECO:0000313" key="16">
    <source>
        <dbReference type="Proteomes" id="UP000095463"/>
    </source>
</evidence>
<keyword evidence="7 11" id="KW-0963">Cytoplasm</keyword>
<dbReference type="InterPro" id="IPR002410">
    <property type="entry name" value="Peptidase_S33"/>
</dbReference>
<comment type="similarity">
    <text evidence="3 11 13">Belongs to the peptidase S33 family.</text>
</comment>
<sequence length="319" mass="34580">MLPITEPVASGWLEVGDGNAIWWEEAGNPDGAPALILHGGPGSGFSTWMRQFFDPRRYRIIGFDQRGCGRSTPHASGEGVDFSVITTAHLVADIERLRAHFGVDKWVIYGGSWGTTLGLAYAEAHPEHVAAMVFGGVTTTRRREIDWLYRGLAPLYPAEWERFVAGAPPGTPEDGLIAAYNDLLFDADPAVRNQAARDFHDWDNAAVSVAAQVGRPSDGVDPKRLLARSRIVTHVFRHAAWMEEGRLLANADRLRGIPGVLVQGRLDLQGPLVTAWELARAWPEAKLVVIDGAGHSAGDAGMPEAITAALDGFAGRDHR</sequence>
<evidence type="ECO:0000256" key="10">
    <source>
        <dbReference type="ARBA" id="ARBA00029605"/>
    </source>
</evidence>
<feature type="domain" description="AB hydrolase-1" evidence="14">
    <location>
        <begin position="35"/>
        <end position="297"/>
    </location>
</feature>
<dbReference type="GO" id="GO:0006508">
    <property type="term" value="P:proteolysis"/>
    <property type="evidence" value="ECO:0007669"/>
    <property type="project" value="UniProtKB-KW"/>
</dbReference>
<evidence type="ECO:0000313" key="15">
    <source>
        <dbReference type="EMBL" id="OEO31957.1"/>
    </source>
</evidence>
<feature type="active site" description="Nucleophile" evidence="12">
    <location>
        <position position="112"/>
    </location>
</feature>
<dbReference type="EMBL" id="LAJE02000107">
    <property type="protein sequence ID" value="OEO31957.1"/>
    <property type="molecule type" value="Genomic_DNA"/>
</dbReference>
<keyword evidence="8 11" id="KW-0645">Protease</keyword>
<evidence type="ECO:0000256" key="5">
    <source>
        <dbReference type="ARBA" id="ARBA00021843"/>
    </source>
</evidence>
<dbReference type="SUPFAM" id="SSF53474">
    <property type="entry name" value="alpha/beta-Hydrolases"/>
    <property type="match status" value="1"/>
</dbReference>
<dbReference type="OrthoDB" id="9796770at2"/>
<evidence type="ECO:0000256" key="2">
    <source>
        <dbReference type="ARBA" id="ARBA00004496"/>
    </source>
</evidence>
<organism evidence="15 16">
    <name type="scientific">Devosia insulae DS-56</name>
    <dbReference type="NCBI Taxonomy" id="1116389"/>
    <lineage>
        <taxon>Bacteria</taxon>
        <taxon>Pseudomonadati</taxon>
        <taxon>Pseudomonadota</taxon>
        <taxon>Alphaproteobacteria</taxon>
        <taxon>Hyphomicrobiales</taxon>
        <taxon>Devosiaceae</taxon>
        <taxon>Devosia</taxon>
    </lineage>
</organism>
<protein>
    <recommendedName>
        <fullName evidence="5 11">Proline iminopeptidase</fullName>
        <shortName evidence="11">PIP</shortName>
        <ecNumber evidence="4 11">3.4.11.5</ecNumber>
    </recommendedName>
    <alternativeName>
        <fullName evidence="10 11">Prolyl aminopeptidase</fullName>
    </alternativeName>
</protein>
<dbReference type="PRINTS" id="PR00793">
    <property type="entry name" value="PROAMNOPTASE"/>
</dbReference>
<comment type="subcellular location">
    <subcellularLocation>
        <location evidence="2 11">Cytoplasm</location>
    </subcellularLocation>
</comment>
<dbReference type="EC" id="3.4.11.5" evidence="4 11"/>
<evidence type="ECO:0000256" key="13">
    <source>
        <dbReference type="RuleBase" id="RU003421"/>
    </source>
</evidence>
<comment type="catalytic activity">
    <reaction evidence="1 11 13">
        <text>Release of N-terminal proline from a peptide.</text>
        <dbReference type="EC" id="3.4.11.5"/>
    </reaction>
</comment>
<evidence type="ECO:0000256" key="11">
    <source>
        <dbReference type="PIRNR" id="PIRNR006431"/>
    </source>
</evidence>
<dbReference type="AlphaFoldDB" id="A0A1E5XTN2"/>
<dbReference type="InterPro" id="IPR029058">
    <property type="entry name" value="AB_hydrolase_fold"/>
</dbReference>
<evidence type="ECO:0000259" key="14">
    <source>
        <dbReference type="Pfam" id="PF00561"/>
    </source>
</evidence>
<evidence type="ECO:0000256" key="9">
    <source>
        <dbReference type="ARBA" id="ARBA00022801"/>
    </source>
</evidence>
<dbReference type="Pfam" id="PF00561">
    <property type="entry name" value="Abhydrolase_1"/>
    <property type="match status" value="1"/>
</dbReference>
<keyword evidence="16" id="KW-1185">Reference proteome</keyword>
<feature type="active site" description="Proton donor" evidence="12">
    <location>
        <position position="295"/>
    </location>
</feature>
<dbReference type="PANTHER" id="PTHR43722:SF1">
    <property type="entry name" value="PROLINE IMINOPEPTIDASE"/>
    <property type="match status" value="1"/>
</dbReference>
<dbReference type="InterPro" id="IPR000073">
    <property type="entry name" value="AB_hydrolase_1"/>
</dbReference>
<dbReference type="RefSeq" id="WP_069908856.1">
    <property type="nucleotide sequence ID" value="NZ_LAJE02000107.1"/>
</dbReference>
<keyword evidence="9 11" id="KW-0378">Hydrolase</keyword>
<dbReference type="InterPro" id="IPR005944">
    <property type="entry name" value="Pro_iminopeptidase"/>
</dbReference>
<evidence type="ECO:0000256" key="8">
    <source>
        <dbReference type="ARBA" id="ARBA00022670"/>
    </source>
</evidence>
<evidence type="ECO:0000256" key="3">
    <source>
        <dbReference type="ARBA" id="ARBA00010088"/>
    </source>
</evidence>
<evidence type="ECO:0000256" key="12">
    <source>
        <dbReference type="PIRSR" id="PIRSR006431-1"/>
    </source>
</evidence>
<dbReference type="GO" id="GO:0005737">
    <property type="term" value="C:cytoplasm"/>
    <property type="evidence" value="ECO:0007669"/>
    <property type="project" value="UniProtKB-SubCell"/>
</dbReference>
<accession>A0A1E5XTN2</accession>
<dbReference type="NCBIfam" id="TIGR01249">
    <property type="entry name" value="pro_imino_pep_1"/>
    <property type="match status" value="1"/>
</dbReference>
<evidence type="ECO:0000256" key="1">
    <source>
        <dbReference type="ARBA" id="ARBA00001585"/>
    </source>
</evidence>
<evidence type="ECO:0000256" key="4">
    <source>
        <dbReference type="ARBA" id="ARBA00012568"/>
    </source>
</evidence>
<comment type="caution">
    <text evidence="15">The sequence shown here is derived from an EMBL/GenBank/DDBJ whole genome shotgun (WGS) entry which is preliminary data.</text>
</comment>
<keyword evidence="6 11" id="KW-0031">Aminopeptidase</keyword>
<feature type="active site" evidence="12">
    <location>
        <position position="267"/>
    </location>
</feature>
<proteinExistence type="inferred from homology"/>
<evidence type="ECO:0000256" key="6">
    <source>
        <dbReference type="ARBA" id="ARBA00022438"/>
    </source>
</evidence>
<dbReference type="PANTHER" id="PTHR43722">
    <property type="entry name" value="PROLINE IMINOPEPTIDASE"/>
    <property type="match status" value="1"/>
</dbReference>
<dbReference type="Proteomes" id="UP000095463">
    <property type="component" value="Unassembled WGS sequence"/>
</dbReference>
<dbReference type="Gene3D" id="3.40.50.1820">
    <property type="entry name" value="alpha/beta hydrolase"/>
    <property type="match status" value="1"/>
</dbReference>
<dbReference type="PIRSF" id="PIRSF006431">
    <property type="entry name" value="Pept_S33"/>
    <property type="match status" value="1"/>
</dbReference>
<dbReference type="GO" id="GO:0004177">
    <property type="term" value="F:aminopeptidase activity"/>
    <property type="evidence" value="ECO:0007669"/>
    <property type="project" value="UniProtKB-UniRule"/>
</dbReference>
<evidence type="ECO:0000256" key="7">
    <source>
        <dbReference type="ARBA" id="ARBA00022490"/>
    </source>
</evidence>
<name>A0A1E5XTN2_9HYPH</name>